<feature type="domain" description="Two component regulator three Y" evidence="3">
    <location>
        <begin position="710"/>
        <end position="763"/>
    </location>
</feature>
<dbReference type="PANTHER" id="PTHR34220">
    <property type="entry name" value="SENSOR HISTIDINE KINASE YPDA"/>
    <property type="match status" value="1"/>
</dbReference>
<dbReference type="EMBL" id="JAJNEC010000005">
    <property type="protein sequence ID" value="MCD2422819.1"/>
    <property type="molecule type" value="Genomic_DNA"/>
</dbReference>
<keyword evidence="4" id="KW-0418">Kinase</keyword>
<evidence type="ECO:0000259" key="2">
    <source>
        <dbReference type="Pfam" id="PF06580"/>
    </source>
</evidence>
<comment type="caution">
    <text evidence="4">The sequence shown here is derived from an EMBL/GenBank/DDBJ whole genome shotgun (WGS) entry which is preliminary data.</text>
</comment>
<name>A0ABS8PNY5_9BACT</name>
<dbReference type="InterPro" id="IPR013783">
    <property type="entry name" value="Ig-like_fold"/>
</dbReference>
<evidence type="ECO:0000256" key="1">
    <source>
        <dbReference type="SAM" id="Phobius"/>
    </source>
</evidence>
<organism evidence="4 5">
    <name type="scientific">Niabella pedocola</name>
    <dbReference type="NCBI Taxonomy" id="1752077"/>
    <lineage>
        <taxon>Bacteria</taxon>
        <taxon>Pseudomonadati</taxon>
        <taxon>Bacteroidota</taxon>
        <taxon>Chitinophagia</taxon>
        <taxon>Chitinophagales</taxon>
        <taxon>Chitinophagaceae</taxon>
        <taxon>Niabella</taxon>
    </lineage>
</organism>
<sequence>MKKSLLIFLLFLWIRLFAQQPVVFHQITTADGLNDGWTHAICQDKYGYMWFASGGALNRYNGKTIRQFGYDRTDSSAPPASVCNAMACGPDGRLWFGFWNELVEFDYTSFTFRKIKKAAGFTVNTIVPVAADRLYLVSRSGLRCYNPVADRFELLSNDSASNRLLGAIKAGSAFLNGNDLYLGGEGYYLVYNVKSGKARHYAVKELEGKVIHKIMVSDAGDVWLANHAAFRLLRIDGQTQQAEVLDHLLVKDQSDVKSLVNGFAEDDNHTIWIITNLNGLLCYNPQQKKLTHYKYAPDAKNSLLSNLMFSIWRGKDKRIWLGSDIGVNYVDQQKNVFKVGYPFGSADVHTLTRGIEEDHEGNLWFTTGNGISMYHVQTGRYQVWRNQPGKPDMIYFNSVRAIVEDANHDIWVATGAGVNRLNRATGKMDFLTIKDSIPQSFYFSANKTSDGTLWFGSRDYDGLYYYIPAERRFHSVAAHPVLKKYTGYTVRFVFEDRKKRIWFGYNGDGVSVYNPLTGATKLWRSTDKTPNTIVGDVIISINEDKDGKIWVSTFNGVTCIDADKNIFTSYTVKDGLPSNIVGGIAVDDSNRVWLGTAAGMVMLGKSRRYFTSIGAGAGLLITDFAEHPAIKLKNGEYIMPSRRGYVQFNPLQYKTDRTAARCFIADIGISGNKHVPMRTINSSDVIALKQDENFFTIELEAVSYNAPVWYAYKLDGLEKDWHYTQDPKVVYSSVPGGDYTFLYKASSNISNWNGEEKRLRLQVATVFYKTGWFKTIAALLIMLSVFMFYRFRMNKQRQILSLETKAESLEKEKTMVQYESLKQHLNPHFLFNSLTALRSLIKSDTKTATTFLDGMSRVYRYVLKSDEQELVHLQDELEFVKTFVELQKTRFKDGLEVTIDIPDTLLSKYMVPVSLQNLVENAIKHNTADIECPLRIRIFAEDDYVIVRNNLQRYRMVETSNKRGLANLQTLYRYYADKPVVIIEDGQYFTVKIPLL</sequence>
<reference evidence="4 5" key="1">
    <citation type="submission" date="2021-11" db="EMBL/GenBank/DDBJ databases">
        <title>Genomic of Niabella pedocola.</title>
        <authorList>
            <person name="Wu T."/>
        </authorList>
    </citation>
    <scope>NUCLEOTIDE SEQUENCE [LARGE SCALE GENOMIC DNA]</scope>
    <source>
        <strain evidence="4 5">JCM 31011</strain>
    </source>
</reference>
<dbReference type="InterPro" id="IPR010559">
    <property type="entry name" value="Sig_transdc_His_kin_internal"/>
</dbReference>
<dbReference type="Pfam" id="PF07495">
    <property type="entry name" value="Y_Y_Y"/>
    <property type="match status" value="1"/>
</dbReference>
<dbReference type="GO" id="GO:0016301">
    <property type="term" value="F:kinase activity"/>
    <property type="evidence" value="ECO:0007669"/>
    <property type="project" value="UniProtKB-KW"/>
</dbReference>
<keyword evidence="5" id="KW-1185">Reference proteome</keyword>
<keyword evidence="4" id="KW-0808">Transferase</keyword>
<keyword evidence="1" id="KW-0812">Transmembrane</keyword>
<keyword evidence="1" id="KW-1133">Transmembrane helix</keyword>
<keyword evidence="1" id="KW-0472">Membrane</keyword>
<dbReference type="InterPro" id="IPR015943">
    <property type="entry name" value="WD40/YVTN_repeat-like_dom_sf"/>
</dbReference>
<dbReference type="RefSeq" id="WP_231004096.1">
    <property type="nucleotide sequence ID" value="NZ_JAJNEC010000005.1"/>
</dbReference>
<evidence type="ECO:0000313" key="4">
    <source>
        <dbReference type="EMBL" id="MCD2422819.1"/>
    </source>
</evidence>
<dbReference type="Pfam" id="PF06580">
    <property type="entry name" value="His_kinase"/>
    <property type="match status" value="1"/>
</dbReference>
<gene>
    <name evidence="4" type="ORF">LQ567_08610</name>
</gene>
<dbReference type="PANTHER" id="PTHR34220:SF7">
    <property type="entry name" value="SENSOR HISTIDINE KINASE YPDA"/>
    <property type="match status" value="1"/>
</dbReference>
<proteinExistence type="predicted"/>
<protein>
    <submittedName>
        <fullName evidence="4">Histidine kinase</fullName>
    </submittedName>
</protein>
<dbReference type="InterPro" id="IPR011110">
    <property type="entry name" value="Reg_prop"/>
</dbReference>
<dbReference type="Gene3D" id="2.130.10.10">
    <property type="entry name" value="YVTN repeat-like/Quinoprotein amine dehydrogenase"/>
    <property type="match status" value="2"/>
</dbReference>
<dbReference type="InterPro" id="IPR011123">
    <property type="entry name" value="Y_Y_Y"/>
</dbReference>
<dbReference type="InterPro" id="IPR050640">
    <property type="entry name" value="Bact_2-comp_sensor_kinase"/>
</dbReference>
<dbReference type="Pfam" id="PF07494">
    <property type="entry name" value="Reg_prop"/>
    <property type="match status" value="2"/>
</dbReference>
<feature type="domain" description="Signal transduction histidine kinase internal region" evidence="2">
    <location>
        <begin position="817"/>
        <end position="894"/>
    </location>
</feature>
<dbReference type="Proteomes" id="UP001199816">
    <property type="component" value="Unassembled WGS sequence"/>
</dbReference>
<evidence type="ECO:0000259" key="3">
    <source>
        <dbReference type="Pfam" id="PF07495"/>
    </source>
</evidence>
<dbReference type="SUPFAM" id="SSF63829">
    <property type="entry name" value="Calcium-dependent phosphotriesterase"/>
    <property type="match status" value="3"/>
</dbReference>
<dbReference type="Gene3D" id="2.60.40.10">
    <property type="entry name" value="Immunoglobulins"/>
    <property type="match status" value="1"/>
</dbReference>
<feature type="transmembrane region" description="Helical" evidence="1">
    <location>
        <begin position="771"/>
        <end position="789"/>
    </location>
</feature>
<accession>A0ABS8PNY5</accession>
<evidence type="ECO:0000313" key="5">
    <source>
        <dbReference type="Proteomes" id="UP001199816"/>
    </source>
</evidence>